<comment type="caution">
    <text evidence="7">The sequence shown here is derived from an EMBL/GenBank/DDBJ whole genome shotgun (WGS) entry which is preliminary data.</text>
</comment>
<protein>
    <submittedName>
        <fullName evidence="7">Transmembrane amino acid transporter protein</fullName>
    </submittedName>
</protein>
<evidence type="ECO:0000256" key="2">
    <source>
        <dbReference type="ARBA" id="ARBA00022692"/>
    </source>
</evidence>
<proteinExistence type="predicted"/>
<feature type="transmembrane region" description="Helical" evidence="5">
    <location>
        <begin position="251"/>
        <end position="271"/>
    </location>
</feature>
<dbReference type="Pfam" id="PF01490">
    <property type="entry name" value="Aa_trans"/>
    <property type="match status" value="1"/>
</dbReference>
<evidence type="ECO:0000256" key="4">
    <source>
        <dbReference type="ARBA" id="ARBA00023136"/>
    </source>
</evidence>
<feature type="transmembrane region" description="Helical" evidence="5">
    <location>
        <begin position="184"/>
        <end position="201"/>
    </location>
</feature>
<evidence type="ECO:0000313" key="8">
    <source>
        <dbReference type="Proteomes" id="UP001224775"/>
    </source>
</evidence>
<keyword evidence="8" id="KW-1185">Reference proteome</keyword>
<dbReference type="PANTHER" id="PTHR22950">
    <property type="entry name" value="AMINO ACID TRANSPORTER"/>
    <property type="match status" value="1"/>
</dbReference>
<feature type="domain" description="Amino acid transporter transmembrane" evidence="6">
    <location>
        <begin position="1"/>
        <end position="268"/>
    </location>
</feature>
<accession>A0AAD9DGJ8</accession>
<evidence type="ECO:0000256" key="3">
    <source>
        <dbReference type="ARBA" id="ARBA00022989"/>
    </source>
</evidence>
<sequence>MVKNLATLAPFSLLGITGMAYTSFAIGMRYFGGAYAEGGRFAADVAANLQPSFGTVGASGVMSPNSLILVCMLSTAYIAHFNAPRFFRELKDNTMSRFGKVTGISFGISTAIYAAVSAMAFLTFGANCDGLILNNYSTKDILISASRFAVAISLIFSYPLLFVGTRDGTLDLLKIPEEKRTASLLNQTTYVLLAITTAMAWKLTDLSFVSSISGAVFGTALIFVFPSLMFRAAVKNLGDKATDSQKKEGKFAMIVNLLGIAIAAIGTKMSLA</sequence>
<keyword evidence="2 5" id="KW-0812">Transmembrane</keyword>
<evidence type="ECO:0000256" key="1">
    <source>
        <dbReference type="ARBA" id="ARBA00004141"/>
    </source>
</evidence>
<comment type="subcellular location">
    <subcellularLocation>
        <location evidence="1">Membrane</location>
        <topology evidence="1">Multi-pass membrane protein</topology>
    </subcellularLocation>
</comment>
<dbReference type="EMBL" id="JATAAI010000006">
    <property type="protein sequence ID" value="KAK1744838.1"/>
    <property type="molecule type" value="Genomic_DNA"/>
</dbReference>
<reference evidence="7" key="1">
    <citation type="submission" date="2023-06" db="EMBL/GenBank/DDBJ databases">
        <title>Survivors Of The Sea: Transcriptome response of Skeletonema marinoi to long-term dormancy.</title>
        <authorList>
            <person name="Pinder M.I.M."/>
            <person name="Kourtchenko O."/>
            <person name="Robertson E.K."/>
            <person name="Larsson T."/>
            <person name="Maumus F."/>
            <person name="Osuna-Cruz C.M."/>
            <person name="Vancaester E."/>
            <person name="Stenow R."/>
            <person name="Vandepoele K."/>
            <person name="Ploug H."/>
            <person name="Bruchert V."/>
            <person name="Godhe A."/>
            <person name="Topel M."/>
        </authorList>
    </citation>
    <scope>NUCLEOTIDE SEQUENCE</scope>
    <source>
        <strain evidence="7">R05AC</strain>
    </source>
</reference>
<name>A0AAD9DGJ8_9STRA</name>
<evidence type="ECO:0000259" key="6">
    <source>
        <dbReference type="Pfam" id="PF01490"/>
    </source>
</evidence>
<dbReference type="Proteomes" id="UP001224775">
    <property type="component" value="Unassembled WGS sequence"/>
</dbReference>
<organism evidence="7 8">
    <name type="scientific">Skeletonema marinoi</name>
    <dbReference type="NCBI Taxonomy" id="267567"/>
    <lineage>
        <taxon>Eukaryota</taxon>
        <taxon>Sar</taxon>
        <taxon>Stramenopiles</taxon>
        <taxon>Ochrophyta</taxon>
        <taxon>Bacillariophyta</taxon>
        <taxon>Coscinodiscophyceae</taxon>
        <taxon>Thalassiosirophycidae</taxon>
        <taxon>Thalassiosirales</taxon>
        <taxon>Skeletonemataceae</taxon>
        <taxon>Skeletonema</taxon>
        <taxon>Skeletonema marinoi-dohrnii complex</taxon>
    </lineage>
</organism>
<dbReference type="GO" id="GO:0016020">
    <property type="term" value="C:membrane"/>
    <property type="evidence" value="ECO:0007669"/>
    <property type="project" value="UniProtKB-SubCell"/>
</dbReference>
<keyword evidence="4 5" id="KW-0472">Membrane</keyword>
<dbReference type="PANTHER" id="PTHR22950:SF652">
    <property type="entry name" value="TRANSMEMBRANE AMINO ACID TRANSPORTER FAMILY PROTEIN"/>
    <property type="match status" value="1"/>
</dbReference>
<evidence type="ECO:0000313" key="7">
    <source>
        <dbReference type="EMBL" id="KAK1744838.1"/>
    </source>
</evidence>
<gene>
    <name evidence="7" type="ORF">QTG54_004129</name>
</gene>
<keyword evidence="3 5" id="KW-1133">Transmembrane helix</keyword>
<dbReference type="GO" id="GO:0015179">
    <property type="term" value="F:L-amino acid transmembrane transporter activity"/>
    <property type="evidence" value="ECO:0007669"/>
    <property type="project" value="TreeGrafter"/>
</dbReference>
<feature type="transmembrane region" description="Helical" evidence="5">
    <location>
        <begin position="101"/>
        <end position="121"/>
    </location>
</feature>
<feature type="transmembrane region" description="Helical" evidence="5">
    <location>
        <begin position="61"/>
        <end position="80"/>
    </location>
</feature>
<dbReference type="InterPro" id="IPR013057">
    <property type="entry name" value="AA_transpt_TM"/>
</dbReference>
<feature type="transmembrane region" description="Helical" evidence="5">
    <location>
        <begin position="141"/>
        <end position="163"/>
    </location>
</feature>
<feature type="transmembrane region" description="Helical" evidence="5">
    <location>
        <begin position="207"/>
        <end position="230"/>
    </location>
</feature>
<evidence type="ECO:0000256" key="5">
    <source>
        <dbReference type="SAM" id="Phobius"/>
    </source>
</evidence>
<dbReference type="AlphaFoldDB" id="A0AAD9DGJ8"/>